<name>A0ABS7PV88_9SPHN</name>
<evidence type="ECO:0000259" key="1">
    <source>
        <dbReference type="Pfam" id="PF07969"/>
    </source>
</evidence>
<dbReference type="PANTHER" id="PTHR22642:SF2">
    <property type="entry name" value="PROTEIN LONG AFTER FAR-RED 3"/>
    <property type="match status" value="1"/>
</dbReference>
<evidence type="ECO:0000313" key="2">
    <source>
        <dbReference type="EMBL" id="MBY8825280.1"/>
    </source>
</evidence>
<dbReference type="Gene3D" id="2.30.40.10">
    <property type="entry name" value="Urease, subunit C, domain 1"/>
    <property type="match status" value="1"/>
</dbReference>
<dbReference type="InterPro" id="IPR006311">
    <property type="entry name" value="TAT_signal"/>
</dbReference>
<keyword evidence="3" id="KW-1185">Reference proteome</keyword>
<proteinExistence type="predicted"/>
<dbReference type="PROSITE" id="PS51318">
    <property type="entry name" value="TAT"/>
    <property type="match status" value="1"/>
</dbReference>
<evidence type="ECO:0000313" key="3">
    <source>
        <dbReference type="Proteomes" id="UP000706039"/>
    </source>
</evidence>
<dbReference type="InterPro" id="IPR011059">
    <property type="entry name" value="Metal-dep_hydrolase_composite"/>
</dbReference>
<organism evidence="2 3">
    <name type="scientific">Sphingomonas colocasiae</name>
    <dbReference type="NCBI Taxonomy" id="1848973"/>
    <lineage>
        <taxon>Bacteria</taxon>
        <taxon>Pseudomonadati</taxon>
        <taxon>Pseudomonadota</taxon>
        <taxon>Alphaproteobacteria</taxon>
        <taxon>Sphingomonadales</taxon>
        <taxon>Sphingomonadaceae</taxon>
        <taxon>Sphingomonas</taxon>
    </lineage>
</organism>
<reference evidence="2 3" key="1">
    <citation type="submission" date="2021-08" db="EMBL/GenBank/DDBJ databases">
        <authorList>
            <person name="Tuo L."/>
        </authorList>
    </citation>
    <scope>NUCLEOTIDE SEQUENCE [LARGE SCALE GENOMIC DNA]</scope>
    <source>
        <strain evidence="2 3">JCM 31229</strain>
    </source>
</reference>
<gene>
    <name evidence="2" type="ORF">K7G82_23455</name>
</gene>
<dbReference type="Gene3D" id="3.10.310.70">
    <property type="match status" value="1"/>
</dbReference>
<accession>A0ABS7PV88</accession>
<dbReference type="RefSeq" id="WP_222992376.1">
    <property type="nucleotide sequence ID" value="NZ_JAINVV010000011.1"/>
</dbReference>
<comment type="caution">
    <text evidence="2">The sequence shown here is derived from an EMBL/GenBank/DDBJ whole genome shotgun (WGS) entry which is preliminary data.</text>
</comment>
<sequence>MGELIHSRRDFIARAGFGMGMLGLSGSGWARGSAAPDLIVFNANVWTVDPDQPGAQAFAVKNGRFVAVGGNDEIKGYAGPGTQRIDAGGATVVPGFIDAHIHASGDAALYDVVVGNPFEVEFMTIATILDRLRQRAKETPPGVWIDGAFYDDTKVKDGRPLTRQDLDSVSTEHPIRVRHRGGHTCWYNSKAFELAGITRDTPNPPGGEYFRDARGELTGRAAERANRIFYTVGKEPEFTPAQKEERARAAAAHFSKQLVRYGVTSVQSSTAQYDDLVALQAVRAAGELRHRVSFEVSGDLLEGMIKNGIKSGFGDDWIRLGATAEHAVDGSFSERTMAMSKPYVGSNPPNYGILVETQDALNAWVERVHRAGIRLNCHANGDRAIAATLTAYERALGAMPVADSRPKITHCTMVNDDLIRRIKALGAIPAPFTSYAYYNTDKFGFYGAEIMDHCMAFRSFLDAGIPAAAGSDYFPGPFAPLMGIQGMVTRKGWNGETWGAKQRVSVAEAIRISTWNGAFANHEEAIKGSITPGKLADFVMLAEDPQKVDPEKIIGIKVLRTVTGGRTVYEG</sequence>
<dbReference type="Pfam" id="PF07969">
    <property type="entry name" value="Amidohydro_3"/>
    <property type="match status" value="1"/>
</dbReference>
<dbReference type="Gene3D" id="3.20.20.140">
    <property type="entry name" value="Metal-dependent hydrolases"/>
    <property type="match status" value="1"/>
</dbReference>
<dbReference type="InterPro" id="IPR033932">
    <property type="entry name" value="YtcJ-like"/>
</dbReference>
<dbReference type="SUPFAM" id="SSF51556">
    <property type="entry name" value="Metallo-dependent hydrolases"/>
    <property type="match status" value="1"/>
</dbReference>
<dbReference type="SUPFAM" id="SSF51338">
    <property type="entry name" value="Composite domain of metallo-dependent hydrolases"/>
    <property type="match status" value="1"/>
</dbReference>
<dbReference type="PANTHER" id="PTHR22642">
    <property type="entry name" value="IMIDAZOLONEPROPIONASE"/>
    <property type="match status" value="1"/>
</dbReference>
<dbReference type="InterPro" id="IPR032466">
    <property type="entry name" value="Metal_Hydrolase"/>
</dbReference>
<dbReference type="CDD" id="cd01300">
    <property type="entry name" value="YtcJ_like"/>
    <property type="match status" value="1"/>
</dbReference>
<dbReference type="Proteomes" id="UP000706039">
    <property type="component" value="Unassembled WGS sequence"/>
</dbReference>
<dbReference type="InterPro" id="IPR013108">
    <property type="entry name" value="Amidohydro_3"/>
</dbReference>
<dbReference type="EMBL" id="JAINVV010000011">
    <property type="protein sequence ID" value="MBY8825280.1"/>
    <property type="molecule type" value="Genomic_DNA"/>
</dbReference>
<feature type="domain" description="Amidohydrolase 3" evidence="1">
    <location>
        <begin position="85"/>
        <end position="569"/>
    </location>
</feature>
<protein>
    <submittedName>
        <fullName evidence="2">Amidohydrolase</fullName>
    </submittedName>
</protein>